<dbReference type="EMBL" id="HAEB01001990">
    <property type="protein sequence ID" value="SBQ48517.1"/>
    <property type="molecule type" value="Transcribed_RNA"/>
</dbReference>
<organism evidence="1">
    <name type="scientific">Nothobranchius korthausae</name>
    <dbReference type="NCBI Taxonomy" id="1143690"/>
    <lineage>
        <taxon>Eukaryota</taxon>
        <taxon>Metazoa</taxon>
        <taxon>Chordata</taxon>
        <taxon>Craniata</taxon>
        <taxon>Vertebrata</taxon>
        <taxon>Euteleostomi</taxon>
        <taxon>Actinopterygii</taxon>
        <taxon>Neopterygii</taxon>
        <taxon>Teleostei</taxon>
        <taxon>Neoteleostei</taxon>
        <taxon>Acanthomorphata</taxon>
        <taxon>Ovalentaria</taxon>
        <taxon>Atherinomorphae</taxon>
        <taxon>Cyprinodontiformes</taxon>
        <taxon>Nothobranchiidae</taxon>
        <taxon>Nothobranchius</taxon>
    </lineage>
</organism>
<evidence type="ECO:0000313" key="1">
    <source>
        <dbReference type="EMBL" id="SBQ48517.1"/>
    </source>
</evidence>
<accession>A0A1A8ENS1</accession>
<gene>
    <name evidence="1" type="primary">Nfu_g_1_025472</name>
</gene>
<dbReference type="AlphaFoldDB" id="A0A1A8ENS1"/>
<sequence>TWLTPGFLGKKHSSQVSFLIVGYPIVKPSTGRGRVNCTS</sequence>
<proteinExistence type="predicted"/>
<reference evidence="1" key="1">
    <citation type="submission" date="2016-05" db="EMBL/GenBank/DDBJ databases">
        <authorList>
            <person name="Lavstsen T."/>
            <person name="Jespersen J.S."/>
        </authorList>
    </citation>
    <scope>NUCLEOTIDE SEQUENCE</scope>
    <source>
        <tissue evidence="1">Brain</tissue>
    </source>
</reference>
<reference evidence="1" key="2">
    <citation type="submission" date="2016-06" db="EMBL/GenBank/DDBJ databases">
        <title>The genome of a short-lived fish provides insights into sex chromosome evolution and the genetic control of aging.</title>
        <authorList>
            <person name="Reichwald K."/>
            <person name="Felder M."/>
            <person name="Petzold A."/>
            <person name="Koch P."/>
            <person name="Groth M."/>
            <person name="Platzer M."/>
        </authorList>
    </citation>
    <scope>NUCLEOTIDE SEQUENCE</scope>
    <source>
        <tissue evidence="1">Brain</tissue>
    </source>
</reference>
<name>A0A1A8ENS1_9TELE</name>
<feature type="non-terminal residue" evidence="1">
    <location>
        <position position="1"/>
    </location>
</feature>
<protein>
    <submittedName>
        <fullName evidence="1">Uncharacterized protein</fullName>
    </submittedName>
</protein>
<feature type="non-terminal residue" evidence="1">
    <location>
        <position position="39"/>
    </location>
</feature>